<dbReference type="InterPro" id="IPR029000">
    <property type="entry name" value="Cyclophilin-like_dom_sf"/>
</dbReference>
<gene>
    <name evidence="7" type="ORF">H257_01158</name>
</gene>
<evidence type="ECO:0000256" key="3">
    <source>
        <dbReference type="ARBA" id="ARBA00023110"/>
    </source>
</evidence>
<dbReference type="Gene3D" id="2.40.100.10">
    <property type="entry name" value="Cyclophilin-like"/>
    <property type="match status" value="1"/>
</dbReference>
<evidence type="ECO:0000259" key="6">
    <source>
        <dbReference type="PROSITE" id="PS50072"/>
    </source>
</evidence>
<dbReference type="PANTHER" id="PTHR11071:SF561">
    <property type="entry name" value="PEPTIDYL-PROLYL CIS-TRANS ISOMERASE D-RELATED"/>
    <property type="match status" value="1"/>
</dbReference>
<dbReference type="PROSITE" id="PS50072">
    <property type="entry name" value="CSA_PPIASE_2"/>
    <property type="match status" value="1"/>
</dbReference>
<feature type="compositionally biased region" description="Polar residues" evidence="5">
    <location>
        <begin position="25"/>
        <end position="39"/>
    </location>
</feature>
<dbReference type="GO" id="GO:0005737">
    <property type="term" value="C:cytoplasm"/>
    <property type="evidence" value="ECO:0007669"/>
    <property type="project" value="TreeGrafter"/>
</dbReference>
<evidence type="ECO:0000256" key="1">
    <source>
        <dbReference type="ARBA" id="ARBA00000971"/>
    </source>
</evidence>
<proteinExistence type="predicted"/>
<accession>W4H8R4</accession>
<evidence type="ECO:0000256" key="4">
    <source>
        <dbReference type="ARBA" id="ARBA00023235"/>
    </source>
</evidence>
<keyword evidence="3" id="KW-0697">Rotamase</keyword>
<dbReference type="OrthoDB" id="72180at2759"/>
<dbReference type="PANTHER" id="PTHR11071">
    <property type="entry name" value="PEPTIDYL-PROLYL CIS-TRANS ISOMERASE"/>
    <property type="match status" value="1"/>
</dbReference>
<evidence type="ECO:0000256" key="5">
    <source>
        <dbReference type="SAM" id="MobiDB-lite"/>
    </source>
</evidence>
<protein>
    <recommendedName>
        <fullName evidence="2">peptidylprolyl isomerase</fullName>
        <ecNumber evidence="2">5.2.1.8</ecNumber>
    </recommendedName>
</protein>
<evidence type="ECO:0000256" key="2">
    <source>
        <dbReference type="ARBA" id="ARBA00013194"/>
    </source>
</evidence>
<dbReference type="STRING" id="112090.W4H8R4"/>
<dbReference type="InterPro" id="IPR002130">
    <property type="entry name" value="Cyclophilin-type_PPIase_dom"/>
</dbReference>
<comment type="catalytic activity">
    <reaction evidence="1">
        <text>[protein]-peptidylproline (omega=180) = [protein]-peptidylproline (omega=0)</text>
        <dbReference type="Rhea" id="RHEA:16237"/>
        <dbReference type="Rhea" id="RHEA-COMP:10747"/>
        <dbReference type="Rhea" id="RHEA-COMP:10748"/>
        <dbReference type="ChEBI" id="CHEBI:83833"/>
        <dbReference type="ChEBI" id="CHEBI:83834"/>
        <dbReference type="EC" id="5.2.1.8"/>
    </reaction>
</comment>
<reference evidence="7" key="1">
    <citation type="submission" date="2013-12" db="EMBL/GenBank/DDBJ databases">
        <title>The Genome Sequence of Aphanomyces astaci APO3.</title>
        <authorList>
            <consortium name="The Broad Institute Genomics Platform"/>
            <person name="Russ C."/>
            <person name="Tyler B."/>
            <person name="van West P."/>
            <person name="Dieguez-Uribeondo J."/>
            <person name="Young S.K."/>
            <person name="Zeng Q."/>
            <person name="Gargeya S."/>
            <person name="Fitzgerald M."/>
            <person name="Abouelleil A."/>
            <person name="Alvarado L."/>
            <person name="Chapman S.B."/>
            <person name="Gainer-Dewar J."/>
            <person name="Goldberg J."/>
            <person name="Griggs A."/>
            <person name="Gujja S."/>
            <person name="Hansen M."/>
            <person name="Howarth C."/>
            <person name="Imamovic A."/>
            <person name="Ireland A."/>
            <person name="Larimer J."/>
            <person name="McCowan C."/>
            <person name="Murphy C."/>
            <person name="Pearson M."/>
            <person name="Poon T.W."/>
            <person name="Priest M."/>
            <person name="Roberts A."/>
            <person name="Saif S."/>
            <person name="Shea T."/>
            <person name="Sykes S."/>
            <person name="Wortman J."/>
            <person name="Nusbaum C."/>
            <person name="Birren B."/>
        </authorList>
    </citation>
    <scope>NUCLEOTIDE SEQUENCE [LARGE SCALE GENOMIC DNA]</scope>
    <source>
        <strain evidence="7">APO3</strain>
    </source>
</reference>
<feature type="region of interest" description="Disordered" evidence="5">
    <location>
        <begin position="25"/>
        <end position="62"/>
    </location>
</feature>
<dbReference type="RefSeq" id="XP_009822522.1">
    <property type="nucleotide sequence ID" value="XM_009824220.1"/>
</dbReference>
<dbReference type="SUPFAM" id="SSF50891">
    <property type="entry name" value="Cyclophilin-like"/>
    <property type="match status" value="1"/>
</dbReference>
<dbReference type="GO" id="GO:0016018">
    <property type="term" value="F:cyclosporin A binding"/>
    <property type="evidence" value="ECO:0007669"/>
    <property type="project" value="TreeGrafter"/>
</dbReference>
<organism evidence="7">
    <name type="scientific">Aphanomyces astaci</name>
    <name type="common">Crayfish plague agent</name>
    <dbReference type="NCBI Taxonomy" id="112090"/>
    <lineage>
        <taxon>Eukaryota</taxon>
        <taxon>Sar</taxon>
        <taxon>Stramenopiles</taxon>
        <taxon>Oomycota</taxon>
        <taxon>Saprolegniomycetes</taxon>
        <taxon>Saprolegniales</taxon>
        <taxon>Verrucalvaceae</taxon>
        <taxon>Aphanomyces</taxon>
    </lineage>
</organism>
<dbReference type="FunFam" id="2.40.100.10:FF:000025">
    <property type="entry name" value="Peptidyl-prolyl cis-trans isomerase CYP19-2"/>
    <property type="match status" value="1"/>
</dbReference>
<keyword evidence="4" id="KW-0413">Isomerase</keyword>
<dbReference type="GeneID" id="20803154"/>
<dbReference type="GO" id="GO:0003755">
    <property type="term" value="F:peptidyl-prolyl cis-trans isomerase activity"/>
    <property type="evidence" value="ECO:0007669"/>
    <property type="project" value="UniProtKB-KW"/>
</dbReference>
<dbReference type="AlphaFoldDB" id="W4H8R4"/>
<name>W4H8R4_APHAT</name>
<dbReference type="PRINTS" id="PR00153">
    <property type="entry name" value="CSAPPISMRASE"/>
</dbReference>
<dbReference type="Pfam" id="PF00160">
    <property type="entry name" value="Pro_isomerase"/>
    <property type="match status" value="1"/>
</dbReference>
<dbReference type="VEuPathDB" id="FungiDB:H257_01158"/>
<feature type="domain" description="PPIase cyclophilin-type" evidence="6">
    <location>
        <begin position="158"/>
        <end position="327"/>
    </location>
</feature>
<dbReference type="GO" id="GO:0006457">
    <property type="term" value="P:protein folding"/>
    <property type="evidence" value="ECO:0007669"/>
    <property type="project" value="TreeGrafter"/>
</dbReference>
<feature type="compositionally biased region" description="Basic and acidic residues" evidence="5">
    <location>
        <begin position="47"/>
        <end position="62"/>
    </location>
</feature>
<evidence type="ECO:0000313" key="7">
    <source>
        <dbReference type="EMBL" id="ETV87659.1"/>
    </source>
</evidence>
<sequence>MDTRDDTTMPAPGDFYNYSRATWKASRSNMQSNEPQGSVESGPKPSSHFERSRNAWRAKRQDFESQVHAPAAAVSAERSAPALQLQNGTLSNALSSSFQERVEAFYRQYNPSKMAEVGNLVASYTGRESLLFEKLEAKYCPKPQNLPPLTNASHVKVYFDIALHATVSRVVMRLLHDVVPMTAENFRCLCTGEKGKSLHFKGSKFHRIKKHFMVQGGDITKGDGTGGCSIYHGTPNANAWGYFKDESFLPHDRVGLLSMANKGPNTNGSQFFITTKEKCLNLNGKHVVFGEVIQGMDVIRRIEILPTDPSNDRPLPGHDATIVDCGQLS</sequence>
<dbReference type="EMBL" id="KI913115">
    <property type="protein sequence ID" value="ETV87659.1"/>
    <property type="molecule type" value="Genomic_DNA"/>
</dbReference>
<dbReference type="EC" id="5.2.1.8" evidence="2"/>